<evidence type="ECO:0000313" key="2">
    <source>
        <dbReference type="Proteomes" id="UP000595610"/>
    </source>
</evidence>
<keyword evidence="2" id="KW-1185">Reference proteome</keyword>
<dbReference type="KEGG" id="pgis:I6I06_18715"/>
<dbReference type="Proteomes" id="UP000595610">
    <property type="component" value="Chromosome 2"/>
</dbReference>
<sequence>MLTHHEVATLLRLSDAERRLQELDAEVLALSRYELVEIAWHDDGDISTLKLTGRGRELARRLSQASDGSGLL</sequence>
<organism evidence="1 2">
    <name type="scientific">Paraburkholderia ginsengisoli</name>
    <dbReference type="NCBI Taxonomy" id="311231"/>
    <lineage>
        <taxon>Bacteria</taxon>
        <taxon>Pseudomonadati</taxon>
        <taxon>Pseudomonadota</taxon>
        <taxon>Betaproteobacteria</taxon>
        <taxon>Burkholderiales</taxon>
        <taxon>Burkholderiaceae</taxon>
        <taxon>Paraburkholderia</taxon>
    </lineage>
</organism>
<accession>A0A7T4TBA0</accession>
<reference evidence="1 2" key="1">
    <citation type="submission" date="2020-12" db="EMBL/GenBank/DDBJ databases">
        <title>FDA dAtabase for Regulatory Grade micrObial Sequences (FDA-ARGOS): Supporting development and validation of Infectious Disease Dx tests.</title>
        <authorList>
            <person name="Nelson B."/>
            <person name="Plummer A."/>
            <person name="Tallon L."/>
            <person name="Sadzewicz L."/>
            <person name="Zhao X."/>
            <person name="Boylan J."/>
            <person name="Ott S."/>
            <person name="Bowen H."/>
            <person name="Vavikolanu K."/>
            <person name="Mehta A."/>
            <person name="Aluvathingal J."/>
            <person name="Nadendla S."/>
            <person name="Myers T."/>
            <person name="Yan Y."/>
            <person name="Sichtig H."/>
        </authorList>
    </citation>
    <scope>NUCLEOTIDE SEQUENCE [LARGE SCALE GENOMIC DNA]</scope>
    <source>
        <strain evidence="1 2">FDAARGOS_1049</strain>
    </source>
</reference>
<name>A0A7T4TBA0_9BURK</name>
<protein>
    <submittedName>
        <fullName evidence="1">Uncharacterized protein</fullName>
    </submittedName>
</protein>
<dbReference type="EMBL" id="CP066076">
    <property type="protein sequence ID" value="QQC67007.1"/>
    <property type="molecule type" value="Genomic_DNA"/>
</dbReference>
<dbReference type="RefSeq" id="WP_042328521.1">
    <property type="nucleotide sequence ID" value="NZ_CP066076.1"/>
</dbReference>
<dbReference type="AlphaFoldDB" id="A0A7T4TBA0"/>
<gene>
    <name evidence="1" type="ORF">I6I06_18715</name>
</gene>
<proteinExistence type="predicted"/>
<evidence type="ECO:0000313" key="1">
    <source>
        <dbReference type="EMBL" id="QQC67007.1"/>
    </source>
</evidence>